<dbReference type="Proteomes" id="UP000596329">
    <property type="component" value="Chromosome"/>
</dbReference>
<name>A0A8G2G342_FLAPS</name>
<keyword evidence="1" id="KW-0472">Membrane</keyword>
<evidence type="ECO:0000313" key="2">
    <source>
        <dbReference type="EMBL" id="QRE04718.1"/>
    </source>
</evidence>
<feature type="transmembrane region" description="Helical" evidence="1">
    <location>
        <begin position="6"/>
        <end position="24"/>
    </location>
</feature>
<protein>
    <submittedName>
        <fullName evidence="2">Uncharacterized protein</fullName>
    </submittedName>
</protein>
<organism evidence="2 3">
    <name type="scientific">Flavobacterium psychrophilum</name>
    <dbReference type="NCBI Taxonomy" id="96345"/>
    <lineage>
        <taxon>Bacteria</taxon>
        <taxon>Pseudomonadati</taxon>
        <taxon>Bacteroidota</taxon>
        <taxon>Flavobacteriia</taxon>
        <taxon>Flavobacteriales</taxon>
        <taxon>Flavobacteriaceae</taxon>
        <taxon>Flavobacterium</taxon>
    </lineage>
</organism>
<accession>A0A8G2G342</accession>
<gene>
    <name evidence="2" type="ORF">H0H26_03720</name>
</gene>
<feature type="transmembrane region" description="Helical" evidence="1">
    <location>
        <begin position="31"/>
        <end position="51"/>
    </location>
</feature>
<sequence length="214" mass="25215">MEILLVLIVLFFVFLIFIIVWIFKRPLRRKIALIIGGSVAFLLLIYNIFLVDHSMKFIQSKVYPSLFLIENEINDRDSLNKLIKQIVIKKMNSQFIGKEGKYKSKYQFTPNSPSRTDLDYYLDFYTYFVGWGTNPFGEAGTAHFIENEADPGGFSSEELDHYRKYKIAEFYISFCEKDTVNYIGILRYYRNDEITKTDTIINKCNPTKSDEEYE</sequence>
<dbReference type="RefSeq" id="WP_063742852.1">
    <property type="nucleotide sequence ID" value="NZ_CP059075.1"/>
</dbReference>
<reference evidence="2 3" key="1">
    <citation type="submission" date="2020-07" db="EMBL/GenBank/DDBJ databases">
        <title>Genomic characterization of Flavobacterium psychrophilum strains.</title>
        <authorList>
            <person name="Castillo D."/>
            <person name="Jorgensen J."/>
            <person name="Middelboe M."/>
        </authorList>
    </citation>
    <scope>NUCLEOTIDE SEQUENCE [LARGE SCALE GENOMIC DNA]</scope>
    <source>
        <strain evidence="2 3">FPS-R7</strain>
    </source>
</reference>
<keyword evidence="1" id="KW-1133">Transmembrane helix</keyword>
<keyword evidence="1" id="KW-0812">Transmembrane</keyword>
<evidence type="ECO:0000256" key="1">
    <source>
        <dbReference type="SAM" id="Phobius"/>
    </source>
</evidence>
<dbReference type="AlphaFoldDB" id="A0A8G2G342"/>
<proteinExistence type="predicted"/>
<dbReference type="EMBL" id="CP059075">
    <property type="protein sequence ID" value="QRE04718.1"/>
    <property type="molecule type" value="Genomic_DNA"/>
</dbReference>
<evidence type="ECO:0000313" key="3">
    <source>
        <dbReference type="Proteomes" id="UP000596329"/>
    </source>
</evidence>